<dbReference type="GO" id="GO:0004176">
    <property type="term" value="F:ATP-dependent peptidase activity"/>
    <property type="evidence" value="ECO:0007669"/>
    <property type="project" value="UniProtKB-UniRule"/>
</dbReference>
<dbReference type="InterPro" id="IPR020568">
    <property type="entry name" value="Ribosomal_Su5_D2-typ_SF"/>
</dbReference>
<dbReference type="AlphaFoldDB" id="A0A934SL66"/>
<proteinExistence type="inferred from homology"/>
<protein>
    <recommendedName>
        <fullName evidence="1">endopeptidase La</fullName>
        <ecNumber evidence="1">3.4.21.53</ecNumber>
    </recommendedName>
</protein>
<dbReference type="GO" id="GO:0005524">
    <property type="term" value="F:ATP binding"/>
    <property type="evidence" value="ECO:0007669"/>
    <property type="project" value="InterPro"/>
</dbReference>
<evidence type="ECO:0000256" key="2">
    <source>
        <dbReference type="SAM" id="Phobius"/>
    </source>
</evidence>
<evidence type="ECO:0000313" key="6">
    <source>
        <dbReference type="Proteomes" id="UP000636458"/>
    </source>
</evidence>
<feature type="active site" evidence="1">
    <location>
        <position position="307"/>
    </location>
</feature>
<dbReference type="EC" id="3.4.21.53" evidence="1"/>
<dbReference type="PROSITE" id="PS51786">
    <property type="entry name" value="LON_PROTEOLYTIC"/>
    <property type="match status" value="1"/>
</dbReference>
<gene>
    <name evidence="5" type="ORF">IV501_06945</name>
</gene>
<dbReference type="SUPFAM" id="SSF50156">
    <property type="entry name" value="PDZ domain-like"/>
    <property type="match status" value="1"/>
</dbReference>
<organism evidence="5 6">
    <name type="scientific">Lacisediminihabitans changchengi</name>
    <dbReference type="NCBI Taxonomy" id="2787634"/>
    <lineage>
        <taxon>Bacteria</taxon>
        <taxon>Bacillati</taxon>
        <taxon>Actinomycetota</taxon>
        <taxon>Actinomycetes</taxon>
        <taxon>Micrococcales</taxon>
        <taxon>Microbacteriaceae</taxon>
        <taxon>Lacisediminihabitans</taxon>
    </lineage>
</organism>
<dbReference type="Pfam" id="PF05362">
    <property type="entry name" value="Lon_C"/>
    <property type="match status" value="1"/>
</dbReference>
<dbReference type="InterPro" id="IPR036034">
    <property type="entry name" value="PDZ_sf"/>
</dbReference>
<dbReference type="SUPFAM" id="SSF54211">
    <property type="entry name" value="Ribosomal protein S5 domain 2-like"/>
    <property type="match status" value="1"/>
</dbReference>
<reference evidence="5" key="1">
    <citation type="submission" date="2021-01" db="EMBL/GenBank/DDBJ databases">
        <title>Lacisediminihabitans sp. nov. strain G11-30, isolated from Antarctic Soil.</title>
        <authorList>
            <person name="Li J."/>
        </authorList>
    </citation>
    <scope>NUCLEOTIDE SEQUENCE</scope>
    <source>
        <strain evidence="5">G11-30</strain>
    </source>
</reference>
<sequence>MALFADVPVDSRRPRRRGRTVGLVLLVLAIIAGIALATVPTPYVIEQPGPVFNTLGTVQNDGKAVPLIEIPGQKTYATSGALDLLTVNLLGDRQSPPSWFEVAQAWFDPSKAVVPIDSVYPEGETVEQSNKQSAVDMQNSQKDAVAAALTQLGYPLTGTLNVEGFSPDSPSKGALQNGDEILAVNGTKTDTVAGLRSVIAKTGAGVPVEVSIRRKGADSTVSVTPALSSDDGKTPILGIYPSISYTFPFEVKIQLENVGGPSAGQMFALGIIDKLTPGKLNGGAKVAGTGTIDAEGDVGPIGGIRQKLYGARDAGATYFLAPKSNCNEVTGHVPSGIRVFAVTTLDDSLAALKAIRTGASTSSLPTCPAK</sequence>
<dbReference type="InterPro" id="IPR008269">
    <property type="entry name" value="Lon_proteolytic"/>
</dbReference>
<dbReference type="InterPro" id="IPR027065">
    <property type="entry name" value="Lon_Prtase"/>
</dbReference>
<feature type="active site" evidence="1">
    <location>
        <position position="262"/>
    </location>
</feature>
<evidence type="ECO:0000259" key="3">
    <source>
        <dbReference type="PROSITE" id="PS50106"/>
    </source>
</evidence>
<dbReference type="PROSITE" id="PS50106">
    <property type="entry name" value="PDZ"/>
    <property type="match status" value="1"/>
</dbReference>
<keyword evidence="6" id="KW-1185">Reference proteome</keyword>
<dbReference type="GO" id="GO:0004252">
    <property type="term" value="F:serine-type endopeptidase activity"/>
    <property type="evidence" value="ECO:0007669"/>
    <property type="project" value="UniProtKB-UniRule"/>
</dbReference>
<comment type="catalytic activity">
    <reaction evidence="1">
        <text>Hydrolysis of proteins in presence of ATP.</text>
        <dbReference type="EC" id="3.4.21.53"/>
    </reaction>
</comment>
<dbReference type="Pfam" id="PF13180">
    <property type="entry name" value="PDZ_2"/>
    <property type="match status" value="1"/>
</dbReference>
<keyword evidence="2" id="KW-0472">Membrane</keyword>
<name>A0A934SL66_9MICO</name>
<dbReference type="GO" id="GO:0006508">
    <property type="term" value="P:proteolysis"/>
    <property type="evidence" value="ECO:0007669"/>
    <property type="project" value="UniProtKB-KW"/>
</dbReference>
<feature type="domain" description="PDZ" evidence="3">
    <location>
        <begin position="134"/>
        <end position="214"/>
    </location>
</feature>
<keyword evidence="1" id="KW-0378">Hydrolase</keyword>
<keyword evidence="1" id="KW-0645">Protease</keyword>
<comment type="similarity">
    <text evidence="1">Belongs to the peptidase S16 family.</text>
</comment>
<dbReference type="Proteomes" id="UP000636458">
    <property type="component" value="Unassembled WGS sequence"/>
</dbReference>
<keyword evidence="2" id="KW-1133">Transmembrane helix</keyword>
<dbReference type="RefSeq" id="WP_200555722.1">
    <property type="nucleotide sequence ID" value="NZ_JAEPES010000002.1"/>
</dbReference>
<dbReference type="SMART" id="SM00228">
    <property type="entry name" value="PDZ"/>
    <property type="match status" value="1"/>
</dbReference>
<evidence type="ECO:0000259" key="4">
    <source>
        <dbReference type="PROSITE" id="PS51786"/>
    </source>
</evidence>
<keyword evidence="2" id="KW-0812">Transmembrane</keyword>
<evidence type="ECO:0000256" key="1">
    <source>
        <dbReference type="PROSITE-ProRule" id="PRU01122"/>
    </source>
</evidence>
<dbReference type="Gene3D" id="3.30.230.10">
    <property type="match status" value="1"/>
</dbReference>
<feature type="transmembrane region" description="Helical" evidence="2">
    <location>
        <begin position="21"/>
        <end position="45"/>
    </location>
</feature>
<dbReference type="InterPro" id="IPR014721">
    <property type="entry name" value="Ribsml_uS5_D2-typ_fold_subgr"/>
</dbReference>
<dbReference type="PANTHER" id="PTHR10046">
    <property type="entry name" value="ATP DEPENDENT LON PROTEASE FAMILY MEMBER"/>
    <property type="match status" value="1"/>
</dbReference>
<comment type="caution">
    <text evidence="5">The sequence shown here is derived from an EMBL/GenBank/DDBJ whole genome shotgun (WGS) entry which is preliminary data.</text>
</comment>
<dbReference type="GO" id="GO:0030163">
    <property type="term" value="P:protein catabolic process"/>
    <property type="evidence" value="ECO:0007669"/>
    <property type="project" value="InterPro"/>
</dbReference>
<dbReference type="InterPro" id="IPR001478">
    <property type="entry name" value="PDZ"/>
</dbReference>
<feature type="domain" description="Lon proteolytic" evidence="4">
    <location>
        <begin position="256"/>
        <end position="355"/>
    </location>
</feature>
<keyword evidence="1" id="KW-0720">Serine protease</keyword>
<dbReference type="EMBL" id="JAEPES010000002">
    <property type="protein sequence ID" value="MBK4347366.1"/>
    <property type="molecule type" value="Genomic_DNA"/>
</dbReference>
<evidence type="ECO:0000313" key="5">
    <source>
        <dbReference type="EMBL" id="MBK4347366.1"/>
    </source>
</evidence>
<accession>A0A934SL66</accession>